<dbReference type="InterPro" id="IPR029063">
    <property type="entry name" value="SAM-dependent_MTases_sf"/>
</dbReference>
<keyword evidence="3" id="KW-1185">Reference proteome</keyword>
<dbReference type="EMBL" id="JAFBCF010000001">
    <property type="protein sequence ID" value="MBM7797987.1"/>
    <property type="molecule type" value="Genomic_DNA"/>
</dbReference>
<dbReference type="RefSeq" id="WP_204916607.1">
    <property type="nucleotide sequence ID" value="NZ_BAAAQP010000011.1"/>
</dbReference>
<name>A0ABS2RG89_9ACTN</name>
<organism evidence="2 3">
    <name type="scientific">Microlunatus panaciterrae</name>
    <dbReference type="NCBI Taxonomy" id="400768"/>
    <lineage>
        <taxon>Bacteria</taxon>
        <taxon>Bacillati</taxon>
        <taxon>Actinomycetota</taxon>
        <taxon>Actinomycetes</taxon>
        <taxon>Propionibacteriales</taxon>
        <taxon>Propionibacteriaceae</taxon>
        <taxon>Microlunatus</taxon>
    </lineage>
</organism>
<accession>A0ABS2RG89</accession>
<dbReference type="PANTHER" id="PTHR43317:SF3">
    <property type="entry name" value="BLR2883 PROTEIN"/>
    <property type="match status" value="1"/>
</dbReference>
<evidence type="ECO:0000313" key="3">
    <source>
        <dbReference type="Proteomes" id="UP000704762"/>
    </source>
</evidence>
<dbReference type="Proteomes" id="UP000704762">
    <property type="component" value="Unassembled WGS sequence"/>
</dbReference>
<evidence type="ECO:0000313" key="2">
    <source>
        <dbReference type="EMBL" id="MBM7797987.1"/>
    </source>
</evidence>
<evidence type="ECO:0000256" key="1">
    <source>
        <dbReference type="ARBA" id="ARBA00023115"/>
    </source>
</evidence>
<comment type="caution">
    <text evidence="2">The sequence shown here is derived from an EMBL/GenBank/DDBJ whole genome shotgun (WGS) entry which is preliminary data.</text>
</comment>
<reference evidence="2 3" key="1">
    <citation type="submission" date="2021-01" db="EMBL/GenBank/DDBJ databases">
        <title>Sequencing the genomes of 1000 actinobacteria strains.</title>
        <authorList>
            <person name="Klenk H.-P."/>
        </authorList>
    </citation>
    <scope>NUCLEOTIDE SEQUENCE [LARGE SCALE GENOMIC DNA]</scope>
    <source>
        <strain evidence="2 3">DSM 18662</strain>
    </source>
</reference>
<dbReference type="SUPFAM" id="SSF53335">
    <property type="entry name" value="S-adenosyl-L-methionine-dependent methyltransferases"/>
    <property type="match status" value="1"/>
</dbReference>
<proteinExistence type="predicted"/>
<dbReference type="PANTHER" id="PTHR43317">
    <property type="entry name" value="THERMOSPERMINE SYNTHASE ACAULIS5"/>
    <property type="match status" value="1"/>
</dbReference>
<keyword evidence="1" id="KW-0620">Polyamine biosynthesis</keyword>
<sequence>MDEPVTLARADGPRGDIVLRRRGRADAPVYELIVNGAFAMDSTETETERELARIIFEQPTSGGRVLIGGLGLGFTAAEVLQQQVTVVDVVEIEAALVDWARRGLTPELALVAADPRVRIDTADIHSVLTNAGQADHGPWDAILLDVDNGPDFLIHADNARLYTAEMLACAYARLAPSGLLAIWCQGSAPALLDLLKEISPTAAERLMEVRRGDRRFSYAIYTIRRPG</sequence>
<gene>
    <name evidence="2" type="ORF">JOE57_000908</name>
</gene>
<dbReference type="Gene3D" id="3.40.50.150">
    <property type="entry name" value="Vaccinia Virus protein VP39"/>
    <property type="match status" value="1"/>
</dbReference>
<protein>
    <submittedName>
        <fullName evidence="2">Spermidine synthase</fullName>
    </submittedName>
</protein>